<dbReference type="Proteomes" id="UP000094336">
    <property type="component" value="Unassembled WGS sequence"/>
</dbReference>
<dbReference type="EMBL" id="KV454428">
    <property type="protein sequence ID" value="ODQ81024.1"/>
    <property type="molecule type" value="Genomic_DNA"/>
</dbReference>
<protein>
    <submittedName>
        <fullName evidence="1">Uncharacterized protein</fullName>
    </submittedName>
</protein>
<gene>
    <name evidence="1" type="ORF">BABINDRAFT_160444</name>
</gene>
<organism evidence="1 2">
    <name type="scientific">Babjeviella inositovora NRRL Y-12698</name>
    <dbReference type="NCBI Taxonomy" id="984486"/>
    <lineage>
        <taxon>Eukaryota</taxon>
        <taxon>Fungi</taxon>
        <taxon>Dikarya</taxon>
        <taxon>Ascomycota</taxon>
        <taxon>Saccharomycotina</taxon>
        <taxon>Pichiomycetes</taxon>
        <taxon>Serinales incertae sedis</taxon>
        <taxon>Babjeviella</taxon>
    </lineage>
</organism>
<dbReference type="RefSeq" id="XP_018986352.1">
    <property type="nucleotide sequence ID" value="XM_019128232.1"/>
</dbReference>
<keyword evidence="2" id="KW-1185">Reference proteome</keyword>
<evidence type="ECO:0000313" key="2">
    <source>
        <dbReference type="Proteomes" id="UP000094336"/>
    </source>
</evidence>
<proteinExistence type="predicted"/>
<name>A0A1E3QTZ1_9ASCO</name>
<dbReference type="AlphaFoldDB" id="A0A1E3QTZ1"/>
<accession>A0A1E3QTZ1</accession>
<sequence>MDELRSTRVSLEAINSLTKGILKDVKTSVSNQHAIGGMYRDREYQWTILTGIADIKGIQSIVNRIPK</sequence>
<evidence type="ECO:0000313" key="1">
    <source>
        <dbReference type="EMBL" id="ODQ81024.1"/>
    </source>
</evidence>
<reference evidence="2" key="1">
    <citation type="submission" date="2016-05" db="EMBL/GenBank/DDBJ databases">
        <title>Comparative genomics of biotechnologically important yeasts.</title>
        <authorList>
            <consortium name="DOE Joint Genome Institute"/>
            <person name="Riley R."/>
            <person name="Haridas S."/>
            <person name="Wolfe K.H."/>
            <person name="Lopes M.R."/>
            <person name="Hittinger C.T."/>
            <person name="Goker M."/>
            <person name="Salamov A."/>
            <person name="Wisecaver J."/>
            <person name="Long T.M."/>
            <person name="Aerts A.L."/>
            <person name="Barry K."/>
            <person name="Choi C."/>
            <person name="Clum A."/>
            <person name="Coughlan A.Y."/>
            <person name="Deshpande S."/>
            <person name="Douglass A.P."/>
            <person name="Hanson S.J."/>
            <person name="Klenk H.-P."/>
            <person name="Labutti K."/>
            <person name="Lapidus A."/>
            <person name="Lindquist E."/>
            <person name="Lipzen A."/>
            <person name="Meier-Kolthoff J.P."/>
            <person name="Ohm R.A."/>
            <person name="Otillar R.P."/>
            <person name="Pangilinan J."/>
            <person name="Peng Y."/>
            <person name="Rokas A."/>
            <person name="Rosa C.A."/>
            <person name="Scheuner C."/>
            <person name="Sibirny A.A."/>
            <person name="Slot J.C."/>
            <person name="Stielow J.B."/>
            <person name="Sun H."/>
            <person name="Kurtzman C.P."/>
            <person name="Blackwell M."/>
            <person name="Grigoriev I.V."/>
            <person name="Jeffries T.W."/>
        </authorList>
    </citation>
    <scope>NUCLEOTIDE SEQUENCE [LARGE SCALE GENOMIC DNA]</scope>
    <source>
        <strain evidence="2">NRRL Y-12698</strain>
    </source>
</reference>
<dbReference type="GeneID" id="30146085"/>